<proteinExistence type="predicted"/>
<name>Q5YZQ8_NOCFA</name>
<dbReference type="eggNOG" id="COG1403">
    <property type="taxonomic scope" value="Bacteria"/>
</dbReference>
<dbReference type="InterPro" id="IPR003615">
    <property type="entry name" value="HNH_nuc"/>
</dbReference>
<dbReference type="SMART" id="SM00507">
    <property type="entry name" value="HNHc"/>
    <property type="match status" value="1"/>
</dbReference>
<gene>
    <name evidence="2" type="ordered locus">NFA_14880</name>
</gene>
<dbReference type="GO" id="GO:0008270">
    <property type="term" value="F:zinc ion binding"/>
    <property type="evidence" value="ECO:0007669"/>
    <property type="project" value="InterPro"/>
</dbReference>
<protein>
    <recommendedName>
        <fullName evidence="1">HNH nuclease domain-containing protein</fullName>
    </recommendedName>
</protein>
<sequence length="130" mass="14301">MSTWPKSRPRSPRRRYTGATPAVLMLVKSRAGGRCERCAAPIPTTAEVHHRIPRGMGGTRDPRVNRPSALVVLCPQCHRRIESYREKARLDGWLVRRTSNPAEVAIESRLHGRVLLADDGSVVSVGGDAA</sequence>
<dbReference type="HOGENOM" id="CLU_1935840_0_0_11"/>
<evidence type="ECO:0000259" key="1">
    <source>
        <dbReference type="SMART" id="SM00507"/>
    </source>
</evidence>
<dbReference type="Pfam" id="PF01844">
    <property type="entry name" value="HNH"/>
    <property type="match status" value="1"/>
</dbReference>
<dbReference type="EMBL" id="AP006618">
    <property type="protein sequence ID" value="BAD56333.1"/>
    <property type="molecule type" value="Genomic_DNA"/>
</dbReference>
<dbReference type="Gene3D" id="1.10.30.50">
    <property type="match status" value="1"/>
</dbReference>
<feature type="domain" description="HNH nuclease" evidence="1">
    <location>
        <begin position="22"/>
        <end position="79"/>
    </location>
</feature>
<accession>Q5YZQ8</accession>
<dbReference type="AlphaFoldDB" id="Q5YZQ8"/>
<organism evidence="2 3">
    <name type="scientific">Nocardia farcinica (strain IFM 10152)</name>
    <dbReference type="NCBI Taxonomy" id="247156"/>
    <lineage>
        <taxon>Bacteria</taxon>
        <taxon>Bacillati</taxon>
        <taxon>Actinomycetota</taxon>
        <taxon>Actinomycetes</taxon>
        <taxon>Mycobacteriales</taxon>
        <taxon>Nocardiaceae</taxon>
        <taxon>Nocardia</taxon>
    </lineage>
</organism>
<reference evidence="2 3" key="1">
    <citation type="journal article" date="2004" name="Proc. Natl. Acad. Sci. U.S.A.">
        <title>The complete genomic sequence of Nocardia farcinica IFM 10152.</title>
        <authorList>
            <person name="Ishikawa J."/>
            <person name="Yamashita A."/>
            <person name="Mikami Y."/>
            <person name="Hoshino Y."/>
            <person name="Kurita H."/>
            <person name="Hotta K."/>
            <person name="Shiba T."/>
            <person name="Hattori M."/>
        </authorList>
    </citation>
    <scope>NUCLEOTIDE SEQUENCE [LARGE SCALE GENOMIC DNA]</scope>
    <source>
        <strain evidence="2 3">IFM 10152</strain>
    </source>
</reference>
<dbReference type="CDD" id="cd00085">
    <property type="entry name" value="HNHc"/>
    <property type="match status" value="1"/>
</dbReference>
<evidence type="ECO:0000313" key="2">
    <source>
        <dbReference type="EMBL" id="BAD56333.1"/>
    </source>
</evidence>
<dbReference type="KEGG" id="nfa:NFA_14880"/>
<evidence type="ECO:0000313" key="3">
    <source>
        <dbReference type="Proteomes" id="UP000006820"/>
    </source>
</evidence>
<dbReference type="GO" id="GO:0003676">
    <property type="term" value="F:nucleic acid binding"/>
    <property type="evidence" value="ECO:0007669"/>
    <property type="project" value="InterPro"/>
</dbReference>
<dbReference type="Proteomes" id="UP000006820">
    <property type="component" value="Chromosome"/>
</dbReference>
<keyword evidence="3" id="KW-1185">Reference proteome</keyword>
<dbReference type="GO" id="GO:0004519">
    <property type="term" value="F:endonuclease activity"/>
    <property type="evidence" value="ECO:0007669"/>
    <property type="project" value="InterPro"/>
</dbReference>
<dbReference type="InterPro" id="IPR002711">
    <property type="entry name" value="HNH"/>
</dbReference>
<dbReference type="STRING" id="247156.NFA_14880"/>